<gene>
    <name evidence="1" type="ORF">APUU_71147S</name>
</gene>
<reference evidence="1" key="2">
    <citation type="submission" date="2021-02" db="EMBL/GenBank/DDBJ databases">
        <title>Aspergillus puulaauensis MK2 genome sequence.</title>
        <authorList>
            <person name="Futagami T."/>
            <person name="Mori K."/>
            <person name="Kadooka C."/>
            <person name="Tanaka T."/>
        </authorList>
    </citation>
    <scope>NUCLEOTIDE SEQUENCE</scope>
    <source>
        <strain evidence="1">MK2</strain>
    </source>
</reference>
<dbReference type="PANTHER" id="PTHR42037:SF1">
    <property type="match status" value="1"/>
</dbReference>
<dbReference type="KEGG" id="apuu:APUU_71147S"/>
<sequence>MPAHGDVIENDPADVRNFYEMVCFTHSLSLVRGERIKPASSVEGDGFEVAKCRRDFADAIAYFCAYTADPGKVTAVALGRIDKMVVVWVASNATVSARVLEFLDKCVLNMVQRLAASKEGQLPSGKHEPVAGLLVEILQFTKQKIFKYYKSAIAIWNKICKSGNPDIKTNADLSMFCGWLERTLYKSGVMLEESDMPDLAINCYVAHTNKTFAILRHHSNQGNERRLDYERLYKLLGKLGKHVWLFKRMIHAIDALRRDFREGFLVKHISASTGKPNSFPNFNEKSMKKVVVRIFNKEHERDEFYHHLNRFYDKDNLSGRLQQCKKAGLRVHAEILLIDYFDRTDVTFLNNDDKYIGCSKPACYLCYHYIRKHPANYTLPPTHQKLYYAWCLPTVRANDRNCTDKIARHKRFLTEITENLRSDLRNEVTRQVAPRNYHADSTAGASSITGTGRADATQKISDHRIGTLIRLLDEARIGVQTGADLQDEDGGVLLHC</sequence>
<dbReference type="PANTHER" id="PTHR42037">
    <property type="match status" value="1"/>
</dbReference>
<reference evidence="1" key="1">
    <citation type="submission" date="2021-01" db="EMBL/GenBank/DDBJ databases">
        <authorList>
            <consortium name="Aspergillus puulaauensis MK2 genome sequencing consortium"/>
            <person name="Kazuki M."/>
            <person name="Futagami T."/>
        </authorList>
    </citation>
    <scope>NUCLEOTIDE SEQUENCE</scope>
    <source>
        <strain evidence="1">MK2</strain>
    </source>
</reference>
<evidence type="ECO:0000313" key="2">
    <source>
        <dbReference type="Proteomes" id="UP000654913"/>
    </source>
</evidence>
<accession>A0A7R8ASW2</accession>
<name>A0A7R8ASW2_9EURO</name>
<evidence type="ECO:0008006" key="3">
    <source>
        <dbReference type="Google" id="ProtNLM"/>
    </source>
</evidence>
<protein>
    <recommendedName>
        <fullName evidence="3">OTT1508-like deaminase</fullName>
    </recommendedName>
</protein>
<organism evidence="1 2">
    <name type="scientific">Aspergillus puulaauensis</name>
    <dbReference type="NCBI Taxonomy" id="1220207"/>
    <lineage>
        <taxon>Eukaryota</taxon>
        <taxon>Fungi</taxon>
        <taxon>Dikarya</taxon>
        <taxon>Ascomycota</taxon>
        <taxon>Pezizomycotina</taxon>
        <taxon>Eurotiomycetes</taxon>
        <taxon>Eurotiomycetidae</taxon>
        <taxon>Eurotiales</taxon>
        <taxon>Aspergillaceae</taxon>
        <taxon>Aspergillus</taxon>
    </lineage>
</organism>
<dbReference type="OrthoDB" id="4851849at2759"/>
<dbReference type="Proteomes" id="UP000654913">
    <property type="component" value="Chromosome 7"/>
</dbReference>
<keyword evidence="2" id="KW-1185">Reference proteome</keyword>
<evidence type="ECO:0000313" key="1">
    <source>
        <dbReference type="EMBL" id="BCS29577.1"/>
    </source>
</evidence>
<dbReference type="RefSeq" id="XP_041561763.1">
    <property type="nucleotide sequence ID" value="XM_041696098.1"/>
</dbReference>
<dbReference type="AlphaFoldDB" id="A0A7R8ASW2"/>
<dbReference type="Pfam" id="PF14441">
    <property type="entry name" value="OTT_1508_deam"/>
    <property type="match status" value="1"/>
</dbReference>
<dbReference type="GeneID" id="64979574"/>
<dbReference type="EMBL" id="AP024449">
    <property type="protein sequence ID" value="BCS29577.1"/>
    <property type="molecule type" value="Genomic_DNA"/>
</dbReference>
<dbReference type="InterPro" id="IPR027796">
    <property type="entry name" value="OTT_1508_deam-like"/>
</dbReference>
<proteinExistence type="predicted"/>